<evidence type="ECO:0000313" key="1">
    <source>
        <dbReference type="EMBL" id="KAI4372682.1"/>
    </source>
</evidence>
<sequence length="179" mass="21075">MADDNMNNGNNNQIANPPQQRTMRDFAQPKLYESTRFLRPAIQANNFEIKPAILNMIENSSFGGLPNEDPHWHLTRFEDLCDTFRYNGVSPEAVRLRMFPFSLRDKVRAWLYSLPGDSISTWDELSRQFLAKYYPPSRTVRLRNEITSFRQQLSLCMRHGKGSRNYKDYALIMRFRRGC</sequence>
<name>A0ACB9R9M1_9MYRT</name>
<reference evidence="2" key="1">
    <citation type="journal article" date="2023" name="Front. Plant Sci.">
        <title>Chromosomal-level genome assembly of Melastoma candidum provides insights into trichome evolution.</title>
        <authorList>
            <person name="Zhong Y."/>
            <person name="Wu W."/>
            <person name="Sun C."/>
            <person name="Zou P."/>
            <person name="Liu Y."/>
            <person name="Dai S."/>
            <person name="Zhou R."/>
        </authorList>
    </citation>
    <scope>NUCLEOTIDE SEQUENCE [LARGE SCALE GENOMIC DNA]</scope>
</reference>
<comment type="caution">
    <text evidence="1">The sequence shown here is derived from an EMBL/GenBank/DDBJ whole genome shotgun (WGS) entry which is preliminary data.</text>
</comment>
<proteinExistence type="predicted"/>
<protein>
    <submittedName>
        <fullName evidence="1">Uncharacterized protein</fullName>
    </submittedName>
</protein>
<gene>
    <name evidence="1" type="ORF">MLD38_010882</name>
</gene>
<organism evidence="1 2">
    <name type="scientific">Melastoma candidum</name>
    <dbReference type="NCBI Taxonomy" id="119954"/>
    <lineage>
        <taxon>Eukaryota</taxon>
        <taxon>Viridiplantae</taxon>
        <taxon>Streptophyta</taxon>
        <taxon>Embryophyta</taxon>
        <taxon>Tracheophyta</taxon>
        <taxon>Spermatophyta</taxon>
        <taxon>Magnoliopsida</taxon>
        <taxon>eudicotyledons</taxon>
        <taxon>Gunneridae</taxon>
        <taxon>Pentapetalae</taxon>
        <taxon>rosids</taxon>
        <taxon>malvids</taxon>
        <taxon>Myrtales</taxon>
        <taxon>Melastomataceae</taxon>
        <taxon>Melastomatoideae</taxon>
        <taxon>Melastomateae</taxon>
        <taxon>Melastoma</taxon>
    </lineage>
</organism>
<keyword evidence="2" id="KW-1185">Reference proteome</keyword>
<accession>A0ACB9R9M1</accession>
<dbReference type="EMBL" id="CM042883">
    <property type="protein sequence ID" value="KAI4372682.1"/>
    <property type="molecule type" value="Genomic_DNA"/>
</dbReference>
<dbReference type="Proteomes" id="UP001057402">
    <property type="component" value="Chromosome 4"/>
</dbReference>
<evidence type="ECO:0000313" key="2">
    <source>
        <dbReference type="Proteomes" id="UP001057402"/>
    </source>
</evidence>